<proteinExistence type="predicted"/>
<sequence>MPRIEVAKRFDWDTFVRRYWNKRPVLYKGTSASPFELADVFDAAAGATRSYSKQSYSTDSRSNLQFTIDREQQLFLEPWLPRASDGALEAYEARVLERLGSRKYALIIASLYSSGFGLWSKERAFFSELWRRVGMPLSGAITTLFHGNYEHSPVGVHLDRFTTFLFALKGRKRMRFWPKKPWSAPVSTILDYVPYLKESFVAEVEPGDILYWPSSYYHVGESAGEEVATSVNVGIPRTEHPTVYYVDDLLRGTIDELSLSEQEWRNTRLAKVSASPLARGVLTRAGPLSPELPRALLEAVDAFRDVSRPRETRRHIQAIWLKRLTAGGFEPVPLPSRRRRLEDEDRIRVDPRFPILFEQVDAGHWICSGNGHALLEAGSARTVARLFETLNSGHEVRVGELLRPFRSRAPRAPGAGRVRGVTRDDMRAVLERLQGFRALIRLGRGSPP</sequence>
<evidence type="ECO:0000313" key="2">
    <source>
        <dbReference type="EMBL" id="ATB40757.1"/>
    </source>
</evidence>
<gene>
    <name evidence="2" type="ORF">CYFUS_006213</name>
</gene>
<dbReference type="SUPFAM" id="SSF51197">
    <property type="entry name" value="Clavaminate synthase-like"/>
    <property type="match status" value="1"/>
</dbReference>
<dbReference type="Pfam" id="PF08007">
    <property type="entry name" value="JmjC_2"/>
    <property type="match status" value="1"/>
</dbReference>
<dbReference type="Proteomes" id="UP000217257">
    <property type="component" value="Chromosome"/>
</dbReference>
<protein>
    <submittedName>
        <fullName evidence="2">Cupin</fullName>
    </submittedName>
</protein>
<dbReference type="KEGG" id="cfus:CYFUS_006213"/>
<organism evidence="2 3">
    <name type="scientific">Cystobacter fuscus</name>
    <dbReference type="NCBI Taxonomy" id="43"/>
    <lineage>
        <taxon>Bacteria</taxon>
        <taxon>Pseudomonadati</taxon>
        <taxon>Myxococcota</taxon>
        <taxon>Myxococcia</taxon>
        <taxon>Myxococcales</taxon>
        <taxon>Cystobacterineae</taxon>
        <taxon>Archangiaceae</taxon>
        <taxon>Cystobacter</taxon>
    </lineage>
</organism>
<dbReference type="InterPro" id="IPR003347">
    <property type="entry name" value="JmjC_dom"/>
</dbReference>
<dbReference type="Gene3D" id="2.60.120.650">
    <property type="entry name" value="Cupin"/>
    <property type="match status" value="1"/>
</dbReference>
<dbReference type="AlphaFoldDB" id="A0A250JB68"/>
<evidence type="ECO:0000313" key="3">
    <source>
        <dbReference type="Proteomes" id="UP000217257"/>
    </source>
</evidence>
<dbReference type="PROSITE" id="PS51184">
    <property type="entry name" value="JMJC"/>
    <property type="match status" value="1"/>
</dbReference>
<accession>A0A250JB68</accession>
<feature type="domain" description="JmjC" evidence="1">
    <location>
        <begin position="111"/>
        <end position="250"/>
    </location>
</feature>
<evidence type="ECO:0000259" key="1">
    <source>
        <dbReference type="PROSITE" id="PS51184"/>
    </source>
</evidence>
<dbReference type="EMBL" id="CP022098">
    <property type="protein sequence ID" value="ATB40757.1"/>
    <property type="molecule type" value="Genomic_DNA"/>
</dbReference>
<dbReference type="RefSeq" id="WP_095988570.1">
    <property type="nucleotide sequence ID" value="NZ_CP022098.1"/>
</dbReference>
<reference evidence="2 3" key="1">
    <citation type="submission" date="2017-06" db="EMBL/GenBank/DDBJ databases">
        <title>Sequencing and comparative analysis of myxobacterial genomes.</title>
        <authorList>
            <person name="Rupp O."/>
            <person name="Goesmann A."/>
            <person name="Sogaard-Andersen L."/>
        </authorList>
    </citation>
    <scope>NUCLEOTIDE SEQUENCE [LARGE SCALE GENOMIC DNA]</scope>
    <source>
        <strain evidence="2 3">DSM 52655</strain>
    </source>
</reference>
<name>A0A250JB68_9BACT</name>